<proteinExistence type="predicted"/>
<comment type="caution">
    <text evidence="1">The sequence shown here is derived from an EMBL/GenBank/DDBJ whole genome shotgun (WGS) entry which is preliminary data.</text>
</comment>
<evidence type="ECO:0000313" key="2">
    <source>
        <dbReference type="Proteomes" id="UP000494216"/>
    </source>
</evidence>
<protein>
    <recommendedName>
        <fullName evidence="3">Plasmid stabilization protein</fullName>
    </recommendedName>
</protein>
<dbReference type="Gene3D" id="3.40.50.300">
    <property type="entry name" value="P-loop containing nucleotide triphosphate hydrolases"/>
    <property type="match status" value="1"/>
</dbReference>
<dbReference type="InterPro" id="IPR047985">
    <property type="entry name" value="StbB-like"/>
</dbReference>
<dbReference type="InterPro" id="IPR027417">
    <property type="entry name" value="P-loop_NTPase"/>
</dbReference>
<dbReference type="SUPFAM" id="SSF52540">
    <property type="entry name" value="P-loop containing nucleoside triphosphate hydrolases"/>
    <property type="match status" value="1"/>
</dbReference>
<evidence type="ECO:0008006" key="3">
    <source>
        <dbReference type="Google" id="ProtNLM"/>
    </source>
</evidence>
<dbReference type="Proteomes" id="UP000494216">
    <property type="component" value="Unassembled WGS sequence"/>
</dbReference>
<dbReference type="EMBL" id="CADCXN010000057">
    <property type="protein sequence ID" value="CAA9890792.1"/>
    <property type="molecule type" value="Genomic_DNA"/>
</dbReference>
<name>A0A8S0XSI7_9GAMM</name>
<accession>A0A8S0XSI7</accession>
<reference evidence="1 2" key="1">
    <citation type="submission" date="2020-02" db="EMBL/GenBank/DDBJ databases">
        <authorList>
            <person name="Hogendoorn C."/>
        </authorList>
    </citation>
    <scope>NUCLEOTIDE SEQUENCE [LARGE SCALE GENOMIC DNA]</scope>
    <source>
        <strain evidence="1">METHB21</strain>
    </source>
</reference>
<dbReference type="AlphaFoldDB" id="A0A8S0XSI7"/>
<gene>
    <name evidence="1" type="ORF">METHB2_290039</name>
</gene>
<keyword evidence="2" id="KW-1185">Reference proteome</keyword>
<sequence>MKVAVLNFSGNVGKTTVAGHLLKPRMGDAQIYSIESINMGADADGLEVEKMKGKKFGELIDEIMPLDTAIVDVGASNVEDFLKLMQQYDGSHEEFDFFVVPAVKEKKVQADTVNTIRALQKIGIDKKRIRMVFNKVEVDESVTDEFAALFGLAESEKSFIVKPESVIYSNEVFERLKAVGKSLGDITADETDYRARLREATNEDEKDFCIKMVALKRLATTANKNLDAVFKILFK</sequence>
<organism evidence="1 2">
    <name type="scientific">Candidatus Methylobacter favarea</name>
    <dbReference type="NCBI Taxonomy" id="2707345"/>
    <lineage>
        <taxon>Bacteria</taxon>
        <taxon>Pseudomonadati</taxon>
        <taxon>Pseudomonadota</taxon>
        <taxon>Gammaproteobacteria</taxon>
        <taxon>Methylococcales</taxon>
        <taxon>Methylococcaceae</taxon>
        <taxon>Methylobacter</taxon>
    </lineage>
</organism>
<dbReference type="RefSeq" id="WP_174625704.1">
    <property type="nucleotide sequence ID" value="NZ_CADCXN010000057.1"/>
</dbReference>
<evidence type="ECO:0000313" key="1">
    <source>
        <dbReference type="EMBL" id="CAA9890792.1"/>
    </source>
</evidence>
<dbReference type="NCBIfam" id="NF041292">
    <property type="entry name" value="StbB"/>
    <property type="match status" value="1"/>
</dbReference>